<proteinExistence type="predicted"/>
<gene>
    <name evidence="1" type="ORF">PS624_01198</name>
</gene>
<accession>A0A5E6R4G1</accession>
<name>A0A5E6R4G1_PSEFL</name>
<organism evidence="1 2">
    <name type="scientific">Pseudomonas fluorescens</name>
    <dbReference type="NCBI Taxonomy" id="294"/>
    <lineage>
        <taxon>Bacteria</taxon>
        <taxon>Pseudomonadati</taxon>
        <taxon>Pseudomonadota</taxon>
        <taxon>Gammaproteobacteria</taxon>
        <taxon>Pseudomonadales</taxon>
        <taxon>Pseudomonadaceae</taxon>
        <taxon>Pseudomonas</taxon>
    </lineage>
</organism>
<evidence type="ECO:0008006" key="3">
    <source>
        <dbReference type="Google" id="ProtNLM"/>
    </source>
</evidence>
<dbReference type="Proteomes" id="UP000326241">
    <property type="component" value="Unassembled WGS sequence"/>
</dbReference>
<reference evidence="1 2" key="1">
    <citation type="submission" date="2019-09" db="EMBL/GenBank/DDBJ databases">
        <authorList>
            <person name="Chandra G."/>
            <person name="Truman W A."/>
        </authorList>
    </citation>
    <scope>NUCLEOTIDE SEQUENCE [LARGE SCALE GENOMIC DNA]</scope>
    <source>
        <strain evidence="1">PS624</strain>
    </source>
</reference>
<dbReference type="AlphaFoldDB" id="A0A5E6R4G1"/>
<sequence>MSANPAETLAPPVADDVQALSFLSSSPAFLSSDDAAACLHALLKHPRNSEFNGFILKTRDVRFICAQLIEAPITAAENHPGATVSVQSGAPAVTVSVAGELIIPRGLTLEASFHARPVKAQGIDEATAEWIQRTRFFAIADLSAVMSSHRKYSKCYLAARNGGLLSYTSKNRPFEQELAPRLSRKNDGQPRQFETLYENGSIPSSLWILLALAAGDVRVVVNGDLWRRRGQLKASWRADLLQVPAKIESMPIFGPIFRDAKDVALYLRNQLPAPTAVLPNTGFILKHNVSDFFIVTEPVSSDYATFDQERMFPKGRQGTPLIPREFRMHGLYHSILPLPAALLAPREAELQQNFFSAADLKVGLERVSVAPHQRLFVVTPDGAVLRFAKPIMPKVRALLVELAESLEQKIISGAITPQMLVDKVASAGILSVLLASKTWPDTGRIRASATAITQ</sequence>
<evidence type="ECO:0000313" key="2">
    <source>
        <dbReference type="Proteomes" id="UP000326241"/>
    </source>
</evidence>
<protein>
    <recommendedName>
        <fullName evidence="3">DUF4329 domain-containing protein</fullName>
    </recommendedName>
</protein>
<dbReference type="EMBL" id="CABVGZ010000009">
    <property type="protein sequence ID" value="VVM59092.1"/>
    <property type="molecule type" value="Genomic_DNA"/>
</dbReference>
<evidence type="ECO:0000313" key="1">
    <source>
        <dbReference type="EMBL" id="VVM59092.1"/>
    </source>
</evidence>
<dbReference type="RefSeq" id="WP_150774375.1">
    <property type="nucleotide sequence ID" value="NZ_CABVGZ010000009.1"/>
</dbReference>